<gene>
    <name evidence="2" type="ORF">KRR39_10805</name>
</gene>
<dbReference type="InterPro" id="IPR052164">
    <property type="entry name" value="Anthracycline_SecMetBiosynth"/>
</dbReference>
<dbReference type="InterPro" id="IPR037523">
    <property type="entry name" value="VOC_core"/>
</dbReference>
<sequence length="115" mass="12660">MANKIDYFEIGSPDPASSRAFYGGLFDWEIEETPQGDQPYLMVDEAHGGLWDTSDMGGGNWAIFYVHVEDVAAALERAVALGATVVVPLVDNGQIYFAHLLDPLGNRFGIWQPKE</sequence>
<dbReference type="PANTHER" id="PTHR33993">
    <property type="entry name" value="GLYOXALASE-RELATED"/>
    <property type="match status" value="1"/>
</dbReference>
<name>A0A975T3F7_9ACTN</name>
<organism evidence="2 3">
    <name type="scientific">Nocardioides panacis</name>
    <dbReference type="NCBI Taxonomy" id="2849501"/>
    <lineage>
        <taxon>Bacteria</taxon>
        <taxon>Bacillati</taxon>
        <taxon>Actinomycetota</taxon>
        <taxon>Actinomycetes</taxon>
        <taxon>Propionibacteriales</taxon>
        <taxon>Nocardioidaceae</taxon>
        <taxon>Nocardioides</taxon>
    </lineage>
</organism>
<dbReference type="RefSeq" id="WP_216942025.1">
    <property type="nucleotide sequence ID" value="NZ_CP077062.1"/>
</dbReference>
<protein>
    <submittedName>
        <fullName evidence="2">VOC family protein</fullName>
    </submittedName>
</protein>
<dbReference type="Proteomes" id="UP000683575">
    <property type="component" value="Chromosome"/>
</dbReference>
<feature type="domain" description="VOC" evidence="1">
    <location>
        <begin position="4"/>
        <end position="113"/>
    </location>
</feature>
<proteinExistence type="predicted"/>
<evidence type="ECO:0000313" key="2">
    <source>
        <dbReference type="EMBL" id="QWZ10179.1"/>
    </source>
</evidence>
<dbReference type="AlphaFoldDB" id="A0A975T3F7"/>
<dbReference type="PROSITE" id="PS51819">
    <property type="entry name" value="VOC"/>
    <property type="match status" value="1"/>
</dbReference>
<dbReference type="CDD" id="cd07247">
    <property type="entry name" value="SgaA_N_like"/>
    <property type="match status" value="1"/>
</dbReference>
<evidence type="ECO:0000259" key="1">
    <source>
        <dbReference type="PROSITE" id="PS51819"/>
    </source>
</evidence>
<dbReference type="Pfam" id="PF18029">
    <property type="entry name" value="Glyoxalase_6"/>
    <property type="match status" value="1"/>
</dbReference>
<reference evidence="2" key="1">
    <citation type="submission" date="2021-06" db="EMBL/GenBank/DDBJ databases">
        <title>Complete genome sequence of Nocardioides sp. G188.</title>
        <authorList>
            <person name="Im W.-T."/>
        </authorList>
    </citation>
    <scope>NUCLEOTIDE SEQUENCE</scope>
    <source>
        <strain evidence="2">G188</strain>
    </source>
</reference>
<keyword evidence="3" id="KW-1185">Reference proteome</keyword>
<dbReference type="InterPro" id="IPR041581">
    <property type="entry name" value="Glyoxalase_6"/>
</dbReference>
<dbReference type="EMBL" id="CP077062">
    <property type="protein sequence ID" value="QWZ10179.1"/>
    <property type="molecule type" value="Genomic_DNA"/>
</dbReference>
<dbReference type="KEGG" id="nps:KRR39_10805"/>
<evidence type="ECO:0000313" key="3">
    <source>
        <dbReference type="Proteomes" id="UP000683575"/>
    </source>
</evidence>
<accession>A0A975T3F7</accession>
<dbReference type="PANTHER" id="PTHR33993:SF14">
    <property type="entry name" value="GB|AAF24581.1"/>
    <property type="match status" value="1"/>
</dbReference>